<gene>
    <name evidence="10" type="ORF">EL17_20275</name>
</gene>
<evidence type="ECO:0000259" key="5">
    <source>
        <dbReference type="Pfam" id="PF00703"/>
    </source>
</evidence>
<dbReference type="InterPro" id="IPR051913">
    <property type="entry name" value="GH2_Domain-Containing"/>
</dbReference>
<name>A0A074KUB4_9BACT</name>
<evidence type="ECO:0000259" key="6">
    <source>
        <dbReference type="Pfam" id="PF02836"/>
    </source>
</evidence>
<feature type="domain" description="Glycoside hydrolase family 2 immunoglobulin-like beta-sandwich" evidence="5">
    <location>
        <begin position="184"/>
        <end position="294"/>
    </location>
</feature>
<dbReference type="GO" id="GO:0004553">
    <property type="term" value="F:hydrolase activity, hydrolyzing O-glycosyl compounds"/>
    <property type="evidence" value="ECO:0007669"/>
    <property type="project" value="InterPro"/>
</dbReference>
<dbReference type="Pfam" id="PF18565">
    <property type="entry name" value="Glyco_hydro2_C5"/>
    <property type="match status" value="1"/>
</dbReference>
<feature type="signal peptide" evidence="4">
    <location>
        <begin position="1"/>
        <end position="21"/>
    </location>
</feature>
<feature type="domain" description="DUF4982" evidence="7">
    <location>
        <begin position="598"/>
        <end position="653"/>
    </location>
</feature>
<evidence type="ECO:0000259" key="9">
    <source>
        <dbReference type="Pfam" id="PF22666"/>
    </source>
</evidence>
<dbReference type="Gene3D" id="2.60.120.260">
    <property type="entry name" value="Galactose-binding domain-like"/>
    <property type="match status" value="1"/>
</dbReference>
<dbReference type="InterPro" id="IPR006102">
    <property type="entry name" value="Ig-like_GH2"/>
</dbReference>
<keyword evidence="4" id="KW-0732">Signal</keyword>
<dbReference type="RefSeq" id="WP_035078773.1">
    <property type="nucleotide sequence ID" value="NZ_JMIH01000034.1"/>
</dbReference>
<dbReference type="InterPro" id="IPR017853">
    <property type="entry name" value="GH"/>
</dbReference>
<dbReference type="SUPFAM" id="SSF49785">
    <property type="entry name" value="Galactose-binding domain-like"/>
    <property type="match status" value="1"/>
</dbReference>
<comment type="similarity">
    <text evidence="1">Belongs to the glycosyl hydrolase 2 family.</text>
</comment>
<dbReference type="AlphaFoldDB" id="A0A074KUB4"/>
<evidence type="ECO:0000256" key="3">
    <source>
        <dbReference type="ARBA" id="ARBA00023295"/>
    </source>
</evidence>
<evidence type="ECO:0000256" key="2">
    <source>
        <dbReference type="ARBA" id="ARBA00022801"/>
    </source>
</evidence>
<dbReference type="Pfam" id="PF22666">
    <property type="entry name" value="Glyco_hydro_2_N2"/>
    <property type="match status" value="1"/>
</dbReference>
<dbReference type="InterPro" id="IPR008979">
    <property type="entry name" value="Galactose-bd-like_sf"/>
</dbReference>
<feature type="chain" id="PRO_5001697031" evidence="4">
    <location>
        <begin position="22"/>
        <end position="777"/>
    </location>
</feature>
<dbReference type="STRING" id="1048983.EL17_20275"/>
<keyword evidence="2 10" id="KW-0378">Hydrolase</keyword>
<evidence type="ECO:0000313" key="10">
    <source>
        <dbReference type="EMBL" id="KEO71860.1"/>
    </source>
</evidence>
<dbReference type="Gene3D" id="3.20.20.80">
    <property type="entry name" value="Glycosidases"/>
    <property type="match status" value="1"/>
</dbReference>
<dbReference type="PRINTS" id="PR00132">
    <property type="entry name" value="GLHYDRLASE2"/>
</dbReference>
<dbReference type="Pfam" id="PF00703">
    <property type="entry name" value="Glyco_hydro_2"/>
    <property type="match status" value="1"/>
</dbReference>
<dbReference type="InterPro" id="IPR036156">
    <property type="entry name" value="Beta-gal/glucu_dom_sf"/>
</dbReference>
<dbReference type="InterPro" id="IPR013783">
    <property type="entry name" value="Ig-like_fold"/>
</dbReference>
<dbReference type="InterPro" id="IPR032311">
    <property type="entry name" value="DUF4982"/>
</dbReference>
<sequence>MRKISHYFTLFLLFTTLTAYSQTQSRKTVSFDKDWNFLLGDDHDAMKVEYDDRRWQLLDVPHDWSIAGPVDRDNPTGRGGAFFPDGVGWYRKAFQVPAADKGKRVFIDFDGIMANSDVYINGEHLDHRPFGYVSFRYELTPHLKYGEENIIAVRADNTIQPASRWYTGAGIYRNVRMVTTQPTHIDHWGVFVSTPEVSKKNAKVKVQTKVVNTSSSEKQVRLITEIQDTEGKKLKTVENTQKIAAGGSYDFDQTTDVKNPKLWDIGQGNLYRTVSKVFIGNEEIDLLETNFGIREFRFESATGFYVNDRNIKIKGVCLHHDGGGLGAAVPLKVWERRLNLLRDLGVNAIRVSHNPFSPEFYELCDRMGFLVMDETFDTWTAAKNHGEEGYNLHFEEWWERDTRDVVMRDRNYPSIFIYSIGNEIRDNLDSPEGFRKYREQQDLIHSLDPTRPVTMGLFRPNTQNVYDNGFAEMMDIVGQNYREEELVAAYHQNPERKVLGTENAHGREAWLILRDNPFMSGQFLWTGIDYLGEADWPQISHDFGLLDRIGGIKARALERKSWWADEPVVYAVRREDNLGGGELVVDWTPKDFDTYDVAHIEVYSNTEEVELFLNGNSQGVKKVPADASPVRYDVTYERGTLEVIGRNKGKQAAVHTLKTAGKPYAVKLETDQKEIENRYHDISHVKVYVVDEAGNRCPNADNLINYEITGSGKFRALDNGDRIDHSSSKGVRRRVYRGEGLAIVAATADEGSIRIKAVSKGLQPAEIVLTAKPGNER</sequence>
<reference evidence="10 11" key="1">
    <citation type="submission" date="2014-04" db="EMBL/GenBank/DDBJ databases">
        <title>Characterization and application of a salt tolerant electro-active bacterium.</title>
        <authorList>
            <person name="Yang L."/>
            <person name="Wei S."/>
            <person name="Tay Q.X.M."/>
        </authorList>
    </citation>
    <scope>NUCLEOTIDE SEQUENCE [LARGE SCALE GENOMIC DNA]</scope>
    <source>
        <strain evidence="10 11">LY1</strain>
    </source>
</reference>
<accession>A0A074KUB4</accession>
<evidence type="ECO:0000313" key="11">
    <source>
        <dbReference type="Proteomes" id="UP000027821"/>
    </source>
</evidence>
<dbReference type="SUPFAM" id="SSF51445">
    <property type="entry name" value="(Trans)glycosidases"/>
    <property type="match status" value="1"/>
</dbReference>
<evidence type="ECO:0000259" key="8">
    <source>
        <dbReference type="Pfam" id="PF18565"/>
    </source>
</evidence>
<dbReference type="Gene3D" id="2.60.40.10">
    <property type="entry name" value="Immunoglobulins"/>
    <property type="match status" value="3"/>
</dbReference>
<dbReference type="PANTHER" id="PTHR42732:SF1">
    <property type="entry name" value="BETA-MANNOSIDASE"/>
    <property type="match status" value="1"/>
</dbReference>
<evidence type="ECO:0000259" key="7">
    <source>
        <dbReference type="Pfam" id="PF16355"/>
    </source>
</evidence>
<organism evidence="10 11">
    <name type="scientific">Anditalea andensis</name>
    <dbReference type="NCBI Taxonomy" id="1048983"/>
    <lineage>
        <taxon>Bacteria</taxon>
        <taxon>Pseudomonadati</taxon>
        <taxon>Bacteroidota</taxon>
        <taxon>Cytophagia</taxon>
        <taxon>Cytophagales</taxon>
        <taxon>Cytophagaceae</taxon>
        <taxon>Anditalea</taxon>
    </lineage>
</organism>
<feature type="domain" description="Glycoside hydrolase family 2 catalytic" evidence="6">
    <location>
        <begin position="304"/>
        <end position="502"/>
    </location>
</feature>
<keyword evidence="11" id="KW-1185">Reference proteome</keyword>
<dbReference type="GO" id="GO:0005975">
    <property type="term" value="P:carbohydrate metabolic process"/>
    <property type="evidence" value="ECO:0007669"/>
    <property type="project" value="InterPro"/>
</dbReference>
<dbReference type="Pfam" id="PF16355">
    <property type="entry name" value="DUF4982"/>
    <property type="match status" value="1"/>
</dbReference>
<dbReference type="EMBL" id="JMIH01000034">
    <property type="protein sequence ID" value="KEO71860.1"/>
    <property type="molecule type" value="Genomic_DNA"/>
</dbReference>
<evidence type="ECO:0000256" key="1">
    <source>
        <dbReference type="ARBA" id="ARBA00007401"/>
    </source>
</evidence>
<dbReference type="Proteomes" id="UP000027821">
    <property type="component" value="Unassembled WGS sequence"/>
</dbReference>
<dbReference type="SUPFAM" id="SSF49303">
    <property type="entry name" value="beta-Galactosidase/glucuronidase domain"/>
    <property type="match status" value="1"/>
</dbReference>
<feature type="domain" description="Beta-mannosidase-like galactose-binding" evidence="9">
    <location>
        <begin position="89"/>
        <end position="164"/>
    </location>
</feature>
<dbReference type="InterPro" id="IPR040605">
    <property type="entry name" value="Glyco_hydro2_dom5"/>
</dbReference>
<dbReference type="InterPro" id="IPR054593">
    <property type="entry name" value="Beta-mannosidase-like_N2"/>
</dbReference>
<dbReference type="InterPro" id="IPR006101">
    <property type="entry name" value="Glyco_hydro_2"/>
</dbReference>
<dbReference type="eggNOG" id="COG3250">
    <property type="taxonomic scope" value="Bacteria"/>
</dbReference>
<dbReference type="Pfam" id="PF02836">
    <property type="entry name" value="Glyco_hydro_2_C"/>
    <property type="match status" value="1"/>
</dbReference>
<keyword evidence="3" id="KW-0326">Glycosidase</keyword>
<dbReference type="PANTHER" id="PTHR42732">
    <property type="entry name" value="BETA-GALACTOSIDASE"/>
    <property type="match status" value="1"/>
</dbReference>
<proteinExistence type="inferred from homology"/>
<dbReference type="OrthoDB" id="857501at2"/>
<protein>
    <submittedName>
        <fullName evidence="10">Glycoside hydrolase family 2</fullName>
    </submittedName>
</protein>
<comment type="caution">
    <text evidence="10">The sequence shown here is derived from an EMBL/GenBank/DDBJ whole genome shotgun (WGS) entry which is preliminary data.</text>
</comment>
<evidence type="ECO:0000256" key="4">
    <source>
        <dbReference type="SAM" id="SignalP"/>
    </source>
</evidence>
<feature type="domain" description="Glycoside hydrolase family 2" evidence="8">
    <location>
        <begin position="667"/>
        <end position="767"/>
    </location>
</feature>
<dbReference type="InterPro" id="IPR006103">
    <property type="entry name" value="Glyco_hydro_2_cat"/>
</dbReference>